<protein>
    <submittedName>
        <fullName evidence="2">Phosphatase PAP2 family protein</fullName>
    </submittedName>
</protein>
<sequence>MKYWILLFGLLFIAEGLDAQKRKGVEYSTDVLMFAPPAAGFVKSLVQKDYTGMKQLMLGAATNLAACYILKYAVKKERPDHSDNHAFPSNHTSVAFQGAAFLQKRYGWKWGIPAYLLSAYVGWGRTYCKQHDWWDVLGGMVIGIGAAYIYTRPLAERCTLNVSPSLLDGEHPGVHVSLVF</sequence>
<reference evidence="2" key="1">
    <citation type="journal article" date="2021" name="PeerJ">
        <title>Extensive microbial diversity within the chicken gut microbiome revealed by metagenomics and culture.</title>
        <authorList>
            <person name="Gilroy R."/>
            <person name="Ravi A."/>
            <person name="Getino M."/>
            <person name="Pursley I."/>
            <person name="Horton D.L."/>
            <person name="Alikhan N.F."/>
            <person name="Baker D."/>
            <person name="Gharbi K."/>
            <person name="Hall N."/>
            <person name="Watson M."/>
            <person name="Adriaenssens E.M."/>
            <person name="Foster-Nyarko E."/>
            <person name="Jarju S."/>
            <person name="Secka A."/>
            <person name="Antonio M."/>
            <person name="Oren A."/>
            <person name="Chaudhuri R.R."/>
            <person name="La Ragione R."/>
            <person name="Hildebrand F."/>
            <person name="Pallen M.J."/>
        </authorList>
    </citation>
    <scope>NUCLEOTIDE SEQUENCE</scope>
    <source>
        <strain evidence="2">23274</strain>
    </source>
</reference>
<dbReference type="PANTHER" id="PTHR14969:SF13">
    <property type="entry name" value="AT30094P"/>
    <property type="match status" value="1"/>
</dbReference>
<gene>
    <name evidence="2" type="ORF">H9863_03695</name>
</gene>
<comment type="caution">
    <text evidence="2">The sequence shown here is derived from an EMBL/GenBank/DDBJ whole genome shotgun (WGS) entry which is preliminary data.</text>
</comment>
<evidence type="ECO:0000259" key="1">
    <source>
        <dbReference type="SMART" id="SM00014"/>
    </source>
</evidence>
<dbReference type="Pfam" id="PF01569">
    <property type="entry name" value="PAP2"/>
    <property type="match status" value="1"/>
</dbReference>
<evidence type="ECO:0000313" key="2">
    <source>
        <dbReference type="EMBL" id="HIX03205.1"/>
    </source>
</evidence>
<reference evidence="2" key="2">
    <citation type="submission" date="2021-04" db="EMBL/GenBank/DDBJ databases">
        <authorList>
            <person name="Gilroy R."/>
        </authorList>
    </citation>
    <scope>NUCLEOTIDE SEQUENCE</scope>
    <source>
        <strain evidence="2">23274</strain>
    </source>
</reference>
<dbReference type="PANTHER" id="PTHR14969">
    <property type="entry name" value="SPHINGOSINE-1-PHOSPHATE PHOSPHOHYDROLASE"/>
    <property type="match status" value="1"/>
</dbReference>
<dbReference type="EMBL" id="DXFT01000075">
    <property type="protein sequence ID" value="HIX03205.1"/>
    <property type="molecule type" value="Genomic_DNA"/>
</dbReference>
<dbReference type="AlphaFoldDB" id="A0A9D2ABV4"/>
<proteinExistence type="predicted"/>
<dbReference type="InterPro" id="IPR036938">
    <property type="entry name" value="PAP2/HPO_sf"/>
</dbReference>
<accession>A0A9D2ABV4</accession>
<dbReference type="SMART" id="SM00014">
    <property type="entry name" value="acidPPc"/>
    <property type="match status" value="1"/>
</dbReference>
<dbReference type="InterPro" id="IPR000326">
    <property type="entry name" value="PAP2/HPO"/>
</dbReference>
<name>A0A9D2ABV4_9BACT</name>
<dbReference type="CDD" id="cd03394">
    <property type="entry name" value="PAP2_like_5"/>
    <property type="match status" value="1"/>
</dbReference>
<dbReference type="Gene3D" id="1.20.144.10">
    <property type="entry name" value="Phosphatidic acid phosphatase type 2/haloperoxidase"/>
    <property type="match status" value="1"/>
</dbReference>
<dbReference type="SUPFAM" id="SSF48317">
    <property type="entry name" value="Acid phosphatase/Vanadium-dependent haloperoxidase"/>
    <property type="match status" value="1"/>
</dbReference>
<evidence type="ECO:0000313" key="3">
    <source>
        <dbReference type="Proteomes" id="UP000824202"/>
    </source>
</evidence>
<dbReference type="Proteomes" id="UP000824202">
    <property type="component" value="Unassembled WGS sequence"/>
</dbReference>
<organism evidence="2 3">
    <name type="scientific">Candidatus Odoribacter faecigallinarum</name>
    <dbReference type="NCBI Taxonomy" id="2838706"/>
    <lineage>
        <taxon>Bacteria</taxon>
        <taxon>Pseudomonadati</taxon>
        <taxon>Bacteroidota</taxon>
        <taxon>Bacteroidia</taxon>
        <taxon>Bacteroidales</taxon>
        <taxon>Odoribacteraceae</taxon>
        <taxon>Odoribacter</taxon>
    </lineage>
</organism>
<feature type="domain" description="Phosphatidic acid phosphatase type 2/haloperoxidase" evidence="1">
    <location>
        <begin position="51"/>
        <end position="151"/>
    </location>
</feature>